<organism evidence="8 9">
    <name type="scientific">Lentinula lateritia</name>
    <dbReference type="NCBI Taxonomy" id="40482"/>
    <lineage>
        <taxon>Eukaryota</taxon>
        <taxon>Fungi</taxon>
        <taxon>Dikarya</taxon>
        <taxon>Basidiomycota</taxon>
        <taxon>Agaricomycotina</taxon>
        <taxon>Agaricomycetes</taxon>
        <taxon>Agaricomycetidae</taxon>
        <taxon>Agaricales</taxon>
        <taxon>Marasmiineae</taxon>
        <taxon>Omphalotaceae</taxon>
        <taxon>Lentinula</taxon>
    </lineage>
</organism>
<feature type="transmembrane region" description="Helical" evidence="7">
    <location>
        <begin position="481"/>
        <end position="501"/>
    </location>
</feature>
<evidence type="ECO:0000313" key="9">
    <source>
        <dbReference type="Proteomes" id="UP001150217"/>
    </source>
</evidence>
<dbReference type="Proteomes" id="UP001150217">
    <property type="component" value="Unassembled WGS sequence"/>
</dbReference>
<dbReference type="EMBL" id="JANVFT010000162">
    <property type="protein sequence ID" value="KAJ4463463.1"/>
    <property type="molecule type" value="Genomic_DNA"/>
</dbReference>
<keyword evidence="9" id="KW-1185">Reference proteome</keyword>
<dbReference type="InterPro" id="IPR011701">
    <property type="entry name" value="MFS"/>
</dbReference>
<evidence type="ECO:0000256" key="2">
    <source>
        <dbReference type="ARBA" id="ARBA00022448"/>
    </source>
</evidence>
<evidence type="ECO:0000256" key="3">
    <source>
        <dbReference type="ARBA" id="ARBA00022692"/>
    </source>
</evidence>
<evidence type="ECO:0000256" key="7">
    <source>
        <dbReference type="SAM" id="Phobius"/>
    </source>
</evidence>
<comment type="caution">
    <text evidence="8">The sequence shown here is derived from an EMBL/GenBank/DDBJ whole genome shotgun (WGS) entry which is preliminary data.</text>
</comment>
<accession>A0ABQ8V0W6</accession>
<reference evidence="8" key="1">
    <citation type="submission" date="2022-08" db="EMBL/GenBank/DDBJ databases">
        <title>A Global Phylogenomic Analysis of the Shiitake Genus Lentinula.</title>
        <authorList>
            <consortium name="DOE Joint Genome Institute"/>
            <person name="Sierra-Patev S."/>
            <person name="Min B."/>
            <person name="Naranjo-Ortiz M."/>
            <person name="Looney B."/>
            <person name="Konkel Z."/>
            <person name="Slot J.C."/>
            <person name="Sakamoto Y."/>
            <person name="Steenwyk J.L."/>
            <person name="Rokas A."/>
            <person name="Carro J."/>
            <person name="Camarero S."/>
            <person name="Ferreira P."/>
            <person name="Molpeceres G."/>
            <person name="Ruiz-Duenas F.J."/>
            <person name="Serrano A."/>
            <person name="Henrissat B."/>
            <person name="Drula E."/>
            <person name="Hughes K.W."/>
            <person name="Mata J.L."/>
            <person name="Ishikawa N.K."/>
            <person name="Vargas-Isla R."/>
            <person name="Ushijima S."/>
            <person name="Smith C.A."/>
            <person name="Ahrendt S."/>
            <person name="Andreopoulos W."/>
            <person name="He G."/>
            <person name="Labutti K."/>
            <person name="Lipzen A."/>
            <person name="Ng V."/>
            <person name="Riley R."/>
            <person name="Sandor L."/>
            <person name="Barry K."/>
            <person name="Martinez A.T."/>
            <person name="Xiao Y."/>
            <person name="Gibbons J.G."/>
            <person name="Terashima K."/>
            <person name="Grigoriev I.V."/>
            <person name="Hibbett D.S."/>
        </authorList>
    </citation>
    <scope>NUCLEOTIDE SEQUENCE</scope>
    <source>
        <strain evidence="8">RHP3577 ss4</strain>
    </source>
</reference>
<feature type="transmembrane region" description="Helical" evidence="7">
    <location>
        <begin position="179"/>
        <end position="202"/>
    </location>
</feature>
<name>A0ABQ8V0W6_9AGAR</name>
<feature type="compositionally biased region" description="Basic and acidic residues" evidence="6">
    <location>
        <begin position="11"/>
        <end position="20"/>
    </location>
</feature>
<comment type="subcellular location">
    <subcellularLocation>
        <location evidence="1">Membrane</location>
        <topology evidence="1">Multi-pass membrane protein</topology>
    </subcellularLocation>
</comment>
<dbReference type="Pfam" id="PF07690">
    <property type="entry name" value="MFS_1"/>
    <property type="match status" value="1"/>
</dbReference>
<feature type="transmembrane region" description="Helical" evidence="7">
    <location>
        <begin position="214"/>
        <end position="237"/>
    </location>
</feature>
<dbReference type="InterPro" id="IPR036259">
    <property type="entry name" value="MFS_trans_sf"/>
</dbReference>
<dbReference type="Gene3D" id="1.20.1250.20">
    <property type="entry name" value="MFS general substrate transporter like domains"/>
    <property type="match status" value="1"/>
</dbReference>
<feature type="region of interest" description="Disordered" evidence="6">
    <location>
        <begin position="1"/>
        <end position="20"/>
    </location>
</feature>
<keyword evidence="3 7" id="KW-0812">Transmembrane</keyword>
<protein>
    <submittedName>
        <fullName evidence="8">MFS general substrate transporter</fullName>
    </submittedName>
</protein>
<feature type="transmembrane region" description="Helical" evidence="7">
    <location>
        <begin position="420"/>
        <end position="440"/>
    </location>
</feature>
<evidence type="ECO:0000256" key="4">
    <source>
        <dbReference type="ARBA" id="ARBA00022989"/>
    </source>
</evidence>
<evidence type="ECO:0000313" key="8">
    <source>
        <dbReference type="EMBL" id="KAJ4463463.1"/>
    </source>
</evidence>
<feature type="transmembrane region" description="Helical" evidence="7">
    <location>
        <begin position="130"/>
        <end position="150"/>
    </location>
</feature>
<sequence>MTQQSLPLVDFDGREDSAQSEEHNVLEKLNNIGDTLNEFNSLPERSYYFGHHAQTSLSVLSDNPFFIPTLTYTKSEESKVVRILDTRLFPWVLLTTFVLNMDRTNLSNAVSDNLPEDLGFTTDTVNLGTAIYSVLFSLACLGGAVACKIVHPSRWIPLSMFCWGLVTMSHALIKDKGGYLTVRCMIAVTEGGVIPATLIYLGSFYRSTELATRLAWFWGVQTIASAVSGLMASGLLQLQGVSGLEGWKWLFLVDGIITVVVAILTWFYLPRNTTLTKGGIRGWKPWFDERQVRITVTRIVQDDPSKRLYEQRVHWADVKDTATDLGLWGHLIITAVGLTPTNPLNVYLPSVIKTFNFSVFAANALTAPPYILQCCTMVLCIWHSDRIRERGFHGAFGATWQLVGWILLRCLPSDTSKGVKYFAALLVACWPSTHPLNIAWMTENTGSIGKRTLVSGCVIFAANIYGVWGSQIYRATDAPDYHIGNIINIVFAAAAVCLWFIQKSYYRYRNAKNERIWARLSEAGRKRAEMAAEVEGNESVLFRFTT</sequence>
<keyword evidence="4 7" id="KW-1133">Transmembrane helix</keyword>
<dbReference type="PANTHER" id="PTHR43791:SF65">
    <property type="entry name" value="MAJOR FACILITATOR SUPERFAMILY (MFS) PROFILE DOMAIN-CONTAINING PROTEIN-RELATED"/>
    <property type="match status" value="1"/>
</dbReference>
<keyword evidence="2" id="KW-0813">Transport</keyword>
<evidence type="ECO:0000256" key="1">
    <source>
        <dbReference type="ARBA" id="ARBA00004141"/>
    </source>
</evidence>
<evidence type="ECO:0000256" key="6">
    <source>
        <dbReference type="SAM" id="MobiDB-lite"/>
    </source>
</evidence>
<gene>
    <name evidence="8" type="ORF">C8R41DRAFT_155177</name>
</gene>
<feature type="transmembrane region" description="Helical" evidence="7">
    <location>
        <begin position="391"/>
        <end position="408"/>
    </location>
</feature>
<dbReference type="PANTHER" id="PTHR43791">
    <property type="entry name" value="PERMEASE-RELATED"/>
    <property type="match status" value="1"/>
</dbReference>
<evidence type="ECO:0000256" key="5">
    <source>
        <dbReference type="ARBA" id="ARBA00023136"/>
    </source>
</evidence>
<proteinExistence type="predicted"/>
<feature type="transmembrane region" description="Helical" evidence="7">
    <location>
        <begin position="452"/>
        <end position="469"/>
    </location>
</feature>
<feature type="transmembrane region" description="Helical" evidence="7">
    <location>
        <begin position="155"/>
        <end position="173"/>
    </location>
</feature>
<feature type="transmembrane region" description="Helical" evidence="7">
    <location>
        <begin position="249"/>
        <end position="269"/>
    </location>
</feature>
<keyword evidence="5 7" id="KW-0472">Membrane</keyword>
<dbReference type="SUPFAM" id="SSF103473">
    <property type="entry name" value="MFS general substrate transporter"/>
    <property type="match status" value="1"/>
</dbReference>